<feature type="signal peptide" evidence="1">
    <location>
        <begin position="1"/>
        <end position="23"/>
    </location>
</feature>
<feature type="chain" id="PRO_5046391796" evidence="1">
    <location>
        <begin position="24"/>
        <end position="184"/>
    </location>
</feature>
<dbReference type="EMBL" id="JAUSUP010000021">
    <property type="protein sequence ID" value="MDQ0353048.1"/>
    <property type="molecule type" value="Genomic_DNA"/>
</dbReference>
<evidence type="ECO:0000313" key="2">
    <source>
        <dbReference type="EMBL" id="MDQ0353048.1"/>
    </source>
</evidence>
<keyword evidence="1" id="KW-0732">Signal</keyword>
<gene>
    <name evidence="2" type="ORF">J2R98_002909</name>
</gene>
<organism evidence="2 3">
    <name type="scientific">Alkalibacillus filiformis</name>
    <dbReference type="NCBI Taxonomy" id="200990"/>
    <lineage>
        <taxon>Bacteria</taxon>
        <taxon>Bacillati</taxon>
        <taxon>Bacillota</taxon>
        <taxon>Bacilli</taxon>
        <taxon>Bacillales</taxon>
        <taxon>Bacillaceae</taxon>
        <taxon>Alkalibacillus</taxon>
    </lineage>
</organism>
<accession>A0ABU0DX41</accession>
<protein>
    <submittedName>
        <fullName evidence="2">Uncharacterized protein</fullName>
    </submittedName>
</protein>
<comment type="caution">
    <text evidence="2">The sequence shown here is derived from an EMBL/GenBank/DDBJ whole genome shotgun (WGS) entry which is preliminary data.</text>
</comment>
<name>A0ABU0DX41_9BACI</name>
<dbReference type="PROSITE" id="PS51257">
    <property type="entry name" value="PROKAR_LIPOPROTEIN"/>
    <property type="match status" value="1"/>
</dbReference>
<dbReference type="RefSeq" id="WP_307070140.1">
    <property type="nucleotide sequence ID" value="NZ_JAUSUP010000021.1"/>
</dbReference>
<evidence type="ECO:0000313" key="3">
    <source>
        <dbReference type="Proteomes" id="UP001236723"/>
    </source>
</evidence>
<proteinExistence type="predicted"/>
<dbReference type="Proteomes" id="UP001236723">
    <property type="component" value="Unassembled WGS sequence"/>
</dbReference>
<keyword evidence="3" id="KW-1185">Reference proteome</keyword>
<reference evidence="2 3" key="1">
    <citation type="submission" date="2023-07" db="EMBL/GenBank/DDBJ databases">
        <title>Genomic Encyclopedia of Type Strains, Phase IV (KMG-IV): sequencing the most valuable type-strain genomes for metagenomic binning, comparative biology and taxonomic classification.</title>
        <authorList>
            <person name="Goeker M."/>
        </authorList>
    </citation>
    <scope>NUCLEOTIDE SEQUENCE [LARGE SCALE GENOMIC DNA]</scope>
    <source>
        <strain evidence="2 3">DSM 15448</strain>
    </source>
</reference>
<evidence type="ECO:0000256" key="1">
    <source>
        <dbReference type="SAM" id="SignalP"/>
    </source>
</evidence>
<sequence>MVKIKKIILIFAVMLFTVGCTNSGGYSKAENELQNIFDDDLTVMEPEGYTLIDAHVRYDSQGDHVDEARLIYSDIQQVGDLAASEEKIESKEERDQLEYLYGPYEGKEKVRIAVSYFDEVTAPYLDPNQNFDVKSVGGRDAYVNRSSDRVQIYIPVDDWLYEVVSSDGTVSEDELLTYMEMVVN</sequence>